<gene>
    <name evidence="1" type="ORF">SE15_12020</name>
</gene>
<evidence type="ECO:0000313" key="2">
    <source>
        <dbReference type="Proteomes" id="UP000050544"/>
    </source>
</evidence>
<reference evidence="1 2" key="1">
    <citation type="submission" date="2015-07" db="EMBL/GenBank/DDBJ databases">
        <title>Whole genome sequence of Thermanaerothrix daxensis DSM 23592.</title>
        <authorList>
            <person name="Hemp J."/>
            <person name="Ward L.M."/>
            <person name="Pace L.A."/>
            <person name="Fischer W.W."/>
        </authorList>
    </citation>
    <scope>NUCLEOTIDE SEQUENCE [LARGE SCALE GENOMIC DNA]</scope>
    <source>
        <strain evidence="1 2">GNS-1</strain>
    </source>
</reference>
<dbReference type="SUPFAM" id="SSF53850">
    <property type="entry name" value="Periplasmic binding protein-like II"/>
    <property type="match status" value="1"/>
</dbReference>
<comment type="caution">
    <text evidence="1">The sequence shown here is derived from an EMBL/GenBank/DDBJ whole genome shotgun (WGS) entry which is preliminary data.</text>
</comment>
<dbReference type="EMBL" id="LGKO01000005">
    <property type="protein sequence ID" value="KPL82781.1"/>
    <property type="molecule type" value="Genomic_DNA"/>
</dbReference>
<accession>A0A0P6YCN7</accession>
<dbReference type="Proteomes" id="UP000050544">
    <property type="component" value="Unassembled WGS sequence"/>
</dbReference>
<evidence type="ECO:0000313" key="1">
    <source>
        <dbReference type="EMBL" id="KPL82781.1"/>
    </source>
</evidence>
<proteinExistence type="predicted"/>
<dbReference type="STRING" id="869279.SE15_12020"/>
<dbReference type="AlphaFoldDB" id="A0A0P6YCN7"/>
<keyword evidence="2" id="KW-1185">Reference proteome</keyword>
<protein>
    <recommendedName>
        <fullName evidence="3">Phosphate/phosphite/phosphonate ABC transporter substrate-binding protein</fullName>
    </recommendedName>
</protein>
<dbReference type="PANTHER" id="PTHR35841:SF1">
    <property type="entry name" value="PHOSPHONATES-BINDING PERIPLASMIC PROTEIN"/>
    <property type="match status" value="1"/>
</dbReference>
<dbReference type="OrthoDB" id="156967at2"/>
<evidence type="ECO:0008006" key="3">
    <source>
        <dbReference type="Google" id="ProtNLM"/>
    </source>
</evidence>
<sequence length="342" mass="36957">MDTTPLIRNVFSVLLGILFLVGISACSPSNTLTPEPHLPAPTITSTPQPLGHPDHPLVIGFVSDDPTAHQVEAQTLAGALSERAMLSIQTRPFESYQSLLEGLEDGSVHAAFLPPLTYIQAHQKDLAQVELLTNHFGVYFYGSMFLANAESNLTRYFDPATHRSTAPPETALQQLAGLRPCWVELTSIAGYLLPAALLKHLKIETLPGVVAQTPSAVVRALYIKGICDFGATFAISGDPRTASSVLSDLPDAEQRVVILWQTEPIIPNLNVSFHPQVPTVLRNAVAESLIEIAGDAELNAILVSLNNGYTIQAFKRVDDSVYDPLREALAVLSLDLTNLLGR</sequence>
<name>A0A0P6YCN7_9CHLR</name>
<organism evidence="1 2">
    <name type="scientific">Thermanaerothrix daxensis</name>
    <dbReference type="NCBI Taxonomy" id="869279"/>
    <lineage>
        <taxon>Bacteria</taxon>
        <taxon>Bacillati</taxon>
        <taxon>Chloroflexota</taxon>
        <taxon>Anaerolineae</taxon>
        <taxon>Anaerolineales</taxon>
        <taxon>Anaerolineaceae</taxon>
        <taxon>Thermanaerothrix</taxon>
    </lineage>
</organism>
<dbReference type="Gene3D" id="3.40.190.10">
    <property type="entry name" value="Periplasmic binding protein-like II"/>
    <property type="match status" value="2"/>
</dbReference>
<dbReference type="PANTHER" id="PTHR35841">
    <property type="entry name" value="PHOSPHONATES-BINDING PERIPLASMIC PROTEIN"/>
    <property type="match status" value="1"/>
</dbReference>
<dbReference type="RefSeq" id="WP_054522330.1">
    <property type="nucleotide sequence ID" value="NZ_LGKO01000005.1"/>
</dbReference>
<dbReference type="Pfam" id="PF12974">
    <property type="entry name" value="Phosphonate-bd"/>
    <property type="match status" value="1"/>
</dbReference>